<evidence type="ECO:0000256" key="3">
    <source>
        <dbReference type="ARBA" id="ARBA00043265"/>
    </source>
</evidence>
<dbReference type="InterPro" id="IPR007110">
    <property type="entry name" value="Ig-like_dom"/>
</dbReference>
<reference evidence="5" key="2">
    <citation type="submission" date="2025-09" db="UniProtKB">
        <authorList>
            <consortium name="Ensembl"/>
        </authorList>
    </citation>
    <scope>IDENTIFICATION</scope>
</reference>
<dbReference type="InterPro" id="IPR050199">
    <property type="entry name" value="IgHV"/>
</dbReference>
<keyword evidence="6" id="KW-1185">Reference proteome</keyword>
<dbReference type="GO" id="GO:0005576">
    <property type="term" value="C:extracellular region"/>
    <property type="evidence" value="ECO:0007669"/>
    <property type="project" value="UniProtKB-ARBA"/>
</dbReference>
<dbReference type="Ensembl" id="ENSNFUT00015020856.1">
    <property type="protein sequence ID" value="ENSNFUP00015019928.1"/>
    <property type="gene ID" value="ENSNFUG00015009651.1"/>
</dbReference>
<dbReference type="GO" id="GO:0002250">
    <property type="term" value="P:adaptive immune response"/>
    <property type="evidence" value="ECO:0007669"/>
    <property type="project" value="UniProtKB-KW"/>
</dbReference>
<feature type="domain" description="Ig-like" evidence="4">
    <location>
        <begin position="15"/>
        <end position="116"/>
    </location>
</feature>
<dbReference type="GO" id="GO:0019814">
    <property type="term" value="C:immunoglobulin complex"/>
    <property type="evidence" value="ECO:0007669"/>
    <property type="project" value="UniProtKB-KW"/>
</dbReference>
<name>A0A8C6LGY9_NOTFU</name>
<dbReference type="Gene3D" id="2.60.40.10">
    <property type="entry name" value="Immunoglobulins"/>
    <property type="match status" value="1"/>
</dbReference>
<reference evidence="5" key="1">
    <citation type="submission" date="2025-08" db="UniProtKB">
        <authorList>
            <consortium name="Ensembl"/>
        </authorList>
    </citation>
    <scope>IDENTIFICATION</scope>
</reference>
<evidence type="ECO:0000256" key="2">
    <source>
        <dbReference type="ARBA" id="ARBA00023130"/>
    </source>
</evidence>
<keyword evidence="1" id="KW-0391">Immunity</keyword>
<proteinExistence type="predicted"/>
<dbReference type="SMART" id="SM00406">
    <property type="entry name" value="IGv"/>
    <property type="match status" value="1"/>
</dbReference>
<evidence type="ECO:0000313" key="6">
    <source>
        <dbReference type="Proteomes" id="UP000694548"/>
    </source>
</evidence>
<dbReference type="InterPro" id="IPR036179">
    <property type="entry name" value="Ig-like_dom_sf"/>
</dbReference>
<dbReference type="GeneTree" id="ENSGT00940000163847"/>
<dbReference type="Proteomes" id="UP000694548">
    <property type="component" value="Unassembled WGS sequence"/>
</dbReference>
<evidence type="ECO:0000256" key="1">
    <source>
        <dbReference type="ARBA" id="ARBA00022859"/>
    </source>
</evidence>
<dbReference type="AlphaFoldDB" id="A0A8C6LGY9"/>
<sequence>MCSFSGVNCEQLTQPAFQVQLKIPLEQDVGGSHRLTCTTSGFVFRGSVWVWFRQAPGKGLEWISLVHISSPPIHYSDSVRGRFTISRDDSSSKVFLRMNNVRTEDSVVYYCARETQ</sequence>
<keyword evidence="3" id="KW-1280">Immunoglobulin</keyword>
<protein>
    <submittedName>
        <fullName evidence="5">Immunoglobulin heavy variable 6-2</fullName>
    </submittedName>
</protein>
<dbReference type="InterPro" id="IPR013106">
    <property type="entry name" value="Ig_V-set"/>
</dbReference>
<evidence type="ECO:0000313" key="5">
    <source>
        <dbReference type="Ensembl" id="ENSNFUP00015019928.1"/>
    </source>
</evidence>
<dbReference type="PANTHER" id="PTHR23266">
    <property type="entry name" value="IMMUNOGLOBULIN HEAVY CHAIN"/>
    <property type="match status" value="1"/>
</dbReference>
<dbReference type="InterPro" id="IPR013783">
    <property type="entry name" value="Ig-like_fold"/>
</dbReference>
<dbReference type="PROSITE" id="PS50835">
    <property type="entry name" value="IG_LIKE"/>
    <property type="match status" value="1"/>
</dbReference>
<organism evidence="5 6">
    <name type="scientific">Nothobranchius furzeri</name>
    <name type="common">Turquoise killifish</name>
    <dbReference type="NCBI Taxonomy" id="105023"/>
    <lineage>
        <taxon>Eukaryota</taxon>
        <taxon>Metazoa</taxon>
        <taxon>Chordata</taxon>
        <taxon>Craniata</taxon>
        <taxon>Vertebrata</taxon>
        <taxon>Euteleostomi</taxon>
        <taxon>Actinopterygii</taxon>
        <taxon>Neopterygii</taxon>
        <taxon>Teleostei</taxon>
        <taxon>Neoteleostei</taxon>
        <taxon>Acanthomorphata</taxon>
        <taxon>Ovalentaria</taxon>
        <taxon>Atherinomorphae</taxon>
        <taxon>Cyprinodontiformes</taxon>
        <taxon>Nothobranchiidae</taxon>
        <taxon>Nothobranchius</taxon>
    </lineage>
</organism>
<dbReference type="Pfam" id="PF07686">
    <property type="entry name" value="V-set"/>
    <property type="match status" value="1"/>
</dbReference>
<dbReference type="SUPFAM" id="SSF48726">
    <property type="entry name" value="Immunoglobulin"/>
    <property type="match status" value="1"/>
</dbReference>
<evidence type="ECO:0000259" key="4">
    <source>
        <dbReference type="PROSITE" id="PS50835"/>
    </source>
</evidence>
<keyword evidence="2" id="KW-1064">Adaptive immunity</keyword>
<accession>A0A8C6LGY9</accession>